<protein>
    <submittedName>
        <fullName evidence="2">Cytochrome C</fullName>
    </submittedName>
</protein>
<evidence type="ECO:0000259" key="1">
    <source>
        <dbReference type="SMART" id="SM01235"/>
    </source>
</evidence>
<feature type="domain" description="Haem-binding" evidence="1">
    <location>
        <begin position="19"/>
        <end position="146"/>
    </location>
</feature>
<dbReference type="EMBL" id="DSXR01000030">
    <property type="protein sequence ID" value="HGS86402.1"/>
    <property type="molecule type" value="Genomic_DNA"/>
</dbReference>
<dbReference type="SMART" id="SM01235">
    <property type="entry name" value="Haem_bd"/>
    <property type="match status" value="1"/>
</dbReference>
<comment type="caution">
    <text evidence="2">The sequence shown here is derived from an EMBL/GenBank/DDBJ whole genome shotgun (WGS) entry which is preliminary data.</text>
</comment>
<dbReference type="Pfam" id="PF14376">
    <property type="entry name" value="Haem_bd"/>
    <property type="match status" value="1"/>
</dbReference>
<gene>
    <name evidence="2" type="ORF">ENT17_02170</name>
</gene>
<evidence type="ECO:0000313" key="2">
    <source>
        <dbReference type="EMBL" id="HGS86402.1"/>
    </source>
</evidence>
<dbReference type="AlphaFoldDB" id="A0A7C4KY64"/>
<dbReference type="InterPro" id="IPR025992">
    <property type="entry name" value="Haem-bd"/>
</dbReference>
<reference evidence="2" key="1">
    <citation type="journal article" date="2020" name="mSystems">
        <title>Genome- and Community-Level Interaction Insights into Carbon Utilization and Element Cycling Functions of Hydrothermarchaeota in Hydrothermal Sediment.</title>
        <authorList>
            <person name="Zhou Z."/>
            <person name="Liu Y."/>
            <person name="Xu W."/>
            <person name="Pan J."/>
            <person name="Luo Z.H."/>
            <person name="Li M."/>
        </authorList>
    </citation>
    <scope>NUCLEOTIDE SEQUENCE [LARGE SCALE GENOMIC DNA]</scope>
    <source>
        <strain evidence="2">SpSt-556</strain>
    </source>
</reference>
<sequence>MSNSHSSLAIFSIPVVFILGVFALIQFLPIGKDQTNPPVVAEPNWDNPQTRETFLRACGDCHSNQTVWPWYSKIAPVSWLISRDVNEGRRKLNVSEWGVRKNDADDVVEVVQNGEMPPWFYLPLHPEARLNADEKQAFLQGLTATFGMDESFEKEDDD</sequence>
<accession>A0A7C4KY64</accession>
<organism evidence="2">
    <name type="scientific">Bellilinea caldifistulae</name>
    <dbReference type="NCBI Taxonomy" id="360411"/>
    <lineage>
        <taxon>Bacteria</taxon>
        <taxon>Bacillati</taxon>
        <taxon>Chloroflexota</taxon>
        <taxon>Anaerolineae</taxon>
        <taxon>Anaerolineales</taxon>
        <taxon>Anaerolineaceae</taxon>
        <taxon>Bellilinea</taxon>
    </lineage>
</organism>
<name>A0A7C4KY64_9CHLR</name>
<proteinExistence type="predicted"/>